<evidence type="ECO:0000256" key="1">
    <source>
        <dbReference type="ARBA" id="ARBA00004141"/>
    </source>
</evidence>
<keyword evidence="9" id="KW-1185">Reference proteome</keyword>
<dbReference type="AlphaFoldDB" id="A0AAV0ZWH3"/>
<evidence type="ECO:0000313" key="9">
    <source>
        <dbReference type="Proteomes" id="UP001157006"/>
    </source>
</evidence>
<evidence type="ECO:0000256" key="3">
    <source>
        <dbReference type="ARBA" id="ARBA00022692"/>
    </source>
</evidence>
<dbReference type="InterPro" id="IPR030184">
    <property type="entry name" value="WAT1-related"/>
</dbReference>
<evidence type="ECO:0000256" key="5">
    <source>
        <dbReference type="ARBA" id="ARBA00023136"/>
    </source>
</evidence>
<feature type="domain" description="EamA" evidence="7">
    <location>
        <begin position="195"/>
        <end position="328"/>
    </location>
</feature>
<accession>A0AAV0ZWH3</accession>
<feature type="transmembrane region" description="Helical" evidence="6">
    <location>
        <begin position="46"/>
        <end position="69"/>
    </location>
</feature>
<dbReference type="Proteomes" id="UP001157006">
    <property type="component" value="Chromosome 2"/>
</dbReference>
<evidence type="ECO:0000259" key="7">
    <source>
        <dbReference type="Pfam" id="PF00892"/>
    </source>
</evidence>
<dbReference type="PANTHER" id="PTHR31218">
    <property type="entry name" value="WAT1-RELATED PROTEIN"/>
    <property type="match status" value="1"/>
</dbReference>
<dbReference type="InterPro" id="IPR000620">
    <property type="entry name" value="EamA_dom"/>
</dbReference>
<feature type="transmembrane region" description="Helical" evidence="6">
    <location>
        <begin position="81"/>
        <end position="105"/>
    </location>
</feature>
<reference evidence="8 9" key="1">
    <citation type="submission" date="2023-01" db="EMBL/GenBank/DDBJ databases">
        <authorList>
            <person name="Kreplak J."/>
        </authorList>
    </citation>
    <scope>NUCLEOTIDE SEQUENCE [LARGE SCALE GENOMIC DNA]</scope>
</reference>
<dbReference type="Pfam" id="PF00892">
    <property type="entry name" value="EamA"/>
    <property type="match status" value="2"/>
</dbReference>
<keyword evidence="3 6" id="KW-0812">Transmembrane</keyword>
<dbReference type="GO" id="GO:0016020">
    <property type="term" value="C:membrane"/>
    <property type="evidence" value="ECO:0007669"/>
    <property type="project" value="UniProtKB-SubCell"/>
</dbReference>
<evidence type="ECO:0000313" key="8">
    <source>
        <dbReference type="EMBL" id="CAI8600855.1"/>
    </source>
</evidence>
<feature type="transmembrane region" description="Helical" evidence="6">
    <location>
        <begin position="144"/>
        <end position="164"/>
    </location>
</feature>
<evidence type="ECO:0000256" key="6">
    <source>
        <dbReference type="RuleBase" id="RU363077"/>
    </source>
</evidence>
<evidence type="ECO:0000256" key="4">
    <source>
        <dbReference type="ARBA" id="ARBA00022989"/>
    </source>
</evidence>
<feature type="transmembrane region" description="Helical" evidence="6">
    <location>
        <begin position="255"/>
        <end position="278"/>
    </location>
</feature>
<evidence type="ECO:0000256" key="2">
    <source>
        <dbReference type="ARBA" id="ARBA00007635"/>
    </source>
</evidence>
<feature type="transmembrane region" description="Helical" evidence="6">
    <location>
        <begin position="190"/>
        <end position="210"/>
    </location>
</feature>
<name>A0AAV0ZWH3_VICFA</name>
<comment type="similarity">
    <text evidence="2 6">Belongs to the drug/metabolite transporter (DMT) superfamily. Plant drug/metabolite exporter (P-DME) (TC 2.A.7.4) family.</text>
</comment>
<dbReference type="SUPFAM" id="SSF103481">
    <property type="entry name" value="Multidrug resistance efflux transporter EmrE"/>
    <property type="match status" value="2"/>
</dbReference>
<feature type="transmembrane region" description="Helical" evidence="6">
    <location>
        <begin position="313"/>
        <end position="332"/>
    </location>
</feature>
<keyword evidence="5 6" id="KW-0472">Membrane</keyword>
<sequence>MSNTEKIGNVKKWFIPSKPLVSMLLVQVISTGMQLLSRVILVRGTFIFALVTYRYIVAAICVVPFALYFEREQAKTFNFNWKVWMFLFVNALVGMTMAIGLFYYGLRDTSATYSVNFLNLIPIFTFLISIIIRTENLNIRTWSGIAKCLGAILCVGGELSISLYKGKEFYIGHHNHHAETIVVGAHKNHMLRGTFFLIASCCCSTTWFIMQVRLAKVFPFRYWTTMISCFMTAIQSAIIGAGINSSKDAWKLELNLQLITIVYAGVLATAATFCLLSWTITIKGPTYPSMFNPLALVFVAISEAFVLGEPLQVGMLLGMILITLGLYSFLWGKRNEIPHFHQSNVGILELSTSRRDDPTVPKYIVVTK</sequence>
<proteinExistence type="inferred from homology"/>
<feature type="transmembrane region" description="Helical" evidence="6">
    <location>
        <begin position="20"/>
        <end position="40"/>
    </location>
</feature>
<feature type="transmembrane region" description="Helical" evidence="6">
    <location>
        <begin position="222"/>
        <end position="243"/>
    </location>
</feature>
<keyword evidence="4 6" id="KW-1133">Transmembrane helix</keyword>
<dbReference type="GO" id="GO:0022857">
    <property type="term" value="F:transmembrane transporter activity"/>
    <property type="evidence" value="ECO:0007669"/>
    <property type="project" value="InterPro"/>
</dbReference>
<protein>
    <recommendedName>
        <fullName evidence="6">WAT1-related protein</fullName>
    </recommendedName>
</protein>
<organism evidence="8 9">
    <name type="scientific">Vicia faba</name>
    <name type="common">Broad bean</name>
    <name type="synonym">Faba vulgaris</name>
    <dbReference type="NCBI Taxonomy" id="3906"/>
    <lineage>
        <taxon>Eukaryota</taxon>
        <taxon>Viridiplantae</taxon>
        <taxon>Streptophyta</taxon>
        <taxon>Embryophyta</taxon>
        <taxon>Tracheophyta</taxon>
        <taxon>Spermatophyta</taxon>
        <taxon>Magnoliopsida</taxon>
        <taxon>eudicotyledons</taxon>
        <taxon>Gunneridae</taxon>
        <taxon>Pentapetalae</taxon>
        <taxon>rosids</taxon>
        <taxon>fabids</taxon>
        <taxon>Fabales</taxon>
        <taxon>Fabaceae</taxon>
        <taxon>Papilionoideae</taxon>
        <taxon>50 kb inversion clade</taxon>
        <taxon>NPAAA clade</taxon>
        <taxon>Hologalegina</taxon>
        <taxon>IRL clade</taxon>
        <taxon>Fabeae</taxon>
        <taxon>Vicia</taxon>
    </lineage>
</organism>
<dbReference type="EMBL" id="OX451737">
    <property type="protein sequence ID" value="CAI8600855.1"/>
    <property type="molecule type" value="Genomic_DNA"/>
</dbReference>
<feature type="domain" description="EamA" evidence="7">
    <location>
        <begin position="24"/>
        <end position="155"/>
    </location>
</feature>
<feature type="transmembrane region" description="Helical" evidence="6">
    <location>
        <begin position="111"/>
        <end position="132"/>
    </location>
</feature>
<gene>
    <name evidence="8" type="ORF">VFH_II243880</name>
</gene>
<dbReference type="InterPro" id="IPR037185">
    <property type="entry name" value="EmrE-like"/>
</dbReference>
<comment type="subcellular location">
    <subcellularLocation>
        <location evidence="1 6">Membrane</location>
        <topology evidence="1 6">Multi-pass membrane protein</topology>
    </subcellularLocation>
</comment>